<evidence type="ECO:0000313" key="3">
    <source>
        <dbReference type="EMBL" id="MDX5894023.1"/>
    </source>
</evidence>
<dbReference type="EMBL" id="JAWXXX010000001">
    <property type="protein sequence ID" value="MDX5894023.1"/>
    <property type="molecule type" value="Genomic_DNA"/>
</dbReference>
<dbReference type="RefSeq" id="WP_038681552.1">
    <property type="nucleotide sequence ID" value="NZ_CP007514.1"/>
</dbReference>
<gene>
    <name evidence="2" type="ORF">RradSPS_1333</name>
    <name evidence="3" type="ORF">SIL72_08280</name>
</gene>
<dbReference type="AlphaFoldDB" id="A0A023X365"/>
<dbReference type="InterPro" id="IPR052353">
    <property type="entry name" value="Benzoxazolinone_Detox_Enz"/>
</dbReference>
<dbReference type="EMBL" id="CP007514">
    <property type="protein sequence ID" value="AHY46616.1"/>
    <property type="molecule type" value="Genomic_DNA"/>
</dbReference>
<organism evidence="2 4">
    <name type="scientific">Rubrobacter radiotolerans</name>
    <name type="common">Arthrobacter radiotolerans</name>
    <dbReference type="NCBI Taxonomy" id="42256"/>
    <lineage>
        <taxon>Bacteria</taxon>
        <taxon>Bacillati</taxon>
        <taxon>Actinomycetota</taxon>
        <taxon>Rubrobacteria</taxon>
        <taxon>Rubrobacterales</taxon>
        <taxon>Rubrobacteraceae</taxon>
        <taxon>Rubrobacter</taxon>
    </lineage>
</organism>
<name>A0A023X365_RUBRA</name>
<dbReference type="PANTHER" id="PTHR30212:SF2">
    <property type="entry name" value="PROTEIN YIIM"/>
    <property type="match status" value="1"/>
</dbReference>
<dbReference type="GO" id="GO:0030170">
    <property type="term" value="F:pyridoxal phosphate binding"/>
    <property type="evidence" value="ECO:0007669"/>
    <property type="project" value="InterPro"/>
</dbReference>
<dbReference type="GO" id="GO:0003824">
    <property type="term" value="F:catalytic activity"/>
    <property type="evidence" value="ECO:0007669"/>
    <property type="project" value="InterPro"/>
</dbReference>
<reference evidence="2 4" key="1">
    <citation type="submission" date="2014-03" db="EMBL/GenBank/DDBJ databases">
        <title>Complete genome sequence of the Radio-Resistant Rubrobacter radiotolerans RSPS-4.</title>
        <authorList>
            <person name="Egas C.C."/>
            <person name="Barroso C.C."/>
            <person name="Froufe H.J.C."/>
            <person name="Pacheco J.J."/>
            <person name="Albuquerque L.L."/>
            <person name="da Costa M.M.S."/>
        </authorList>
    </citation>
    <scope>NUCLEOTIDE SEQUENCE [LARGE SCALE GENOMIC DNA]</scope>
    <source>
        <strain evidence="2 4">RSPS-4</strain>
    </source>
</reference>
<dbReference type="PANTHER" id="PTHR30212">
    <property type="entry name" value="PROTEIN YIIM"/>
    <property type="match status" value="1"/>
</dbReference>
<dbReference type="GO" id="GO:0030151">
    <property type="term" value="F:molybdenum ion binding"/>
    <property type="evidence" value="ECO:0007669"/>
    <property type="project" value="InterPro"/>
</dbReference>
<dbReference type="InterPro" id="IPR005302">
    <property type="entry name" value="MoCF_Sase_C"/>
</dbReference>
<protein>
    <submittedName>
        <fullName evidence="3">MOSC domain-containing protein</fullName>
    </submittedName>
</protein>
<evidence type="ECO:0000259" key="1">
    <source>
        <dbReference type="PROSITE" id="PS51340"/>
    </source>
</evidence>
<dbReference type="InterPro" id="IPR011037">
    <property type="entry name" value="Pyrv_Knase-like_insert_dom_sf"/>
</dbReference>
<dbReference type="Proteomes" id="UP000025229">
    <property type="component" value="Chromosome"/>
</dbReference>
<dbReference type="SUPFAM" id="SSF50800">
    <property type="entry name" value="PK beta-barrel domain-like"/>
    <property type="match status" value="1"/>
</dbReference>
<dbReference type="Proteomes" id="UP001281130">
    <property type="component" value="Unassembled WGS sequence"/>
</dbReference>
<proteinExistence type="predicted"/>
<keyword evidence="4" id="KW-1185">Reference proteome</keyword>
<dbReference type="PROSITE" id="PS51340">
    <property type="entry name" value="MOSC"/>
    <property type="match status" value="1"/>
</dbReference>
<dbReference type="OrthoDB" id="9786134at2"/>
<evidence type="ECO:0000313" key="2">
    <source>
        <dbReference type="EMBL" id="AHY46616.1"/>
    </source>
</evidence>
<feature type="domain" description="MOSC" evidence="1">
    <location>
        <begin position="28"/>
        <end position="163"/>
    </location>
</feature>
<sequence>MKLLSVNVGSRRRLAGAGKSGFTGIFKEPRRGPVLVRRSGLDGDAIVDAANHGGPDQAVYVFSLEDYRWWSREVGRELLPGTFGENLTVAGVESAALNVGDRLLVGREVVLEVTAPRIPCGTLSARMGDRLFPKKFRAAERPGFYCRVLQTGEVRAGDAVALEPYSGGLEPPLSIIESFREFFSPERSEAALRRHLAAPIAVRDREEKERLLAEFCEPRSESRGRE</sequence>
<dbReference type="eggNOG" id="COG2258">
    <property type="taxonomic scope" value="Bacteria"/>
</dbReference>
<accession>A0A023X365</accession>
<dbReference type="STRING" id="42256.RradSPS_1333"/>
<dbReference type="KEGG" id="rrd:RradSPS_1333"/>
<evidence type="ECO:0000313" key="4">
    <source>
        <dbReference type="Proteomes" id="UP000025229"/>
    </source>
</evidence>
<reference evidence="3" key="2">
    <citation type="submission" date="2023-11" db="EMBL/GenBank/DDBJ databases">
        <title>MicrobeMod: A computational toolkit for identifying prokaryotic methylation and restriction-modification with nanopore sequencing.</title>
        <authorList>
            <person name="Crits-Christoph A."/>
            <person name="Kang S.C."/>
            <person name="Lee H."/>
            <person name="Ostrov N."/>
        </authorList>
    </citation>
    <scope>NUCLEOTIDE SEQUENCE</scope>
    <source>
        <strain evidence="3">ATCC 51242</strain>
    </source>
</reference>
<dbReference type="Pfam" id="PF03473">
    <property type="entry name" value="MOSC"/>
    <property type="match status" value="1"/>
</dbReference>
<dbReference type="Gene3D" id="2.40.33.20">
    <property type="entry name" value="PK beta-barrel domain-like"/>
    <property type="match status" value="1"/>
</dbReference>
<dbReference type="HOGENOM" id="CLU_082566_0_1_11"/>
<dbReference type="PATRIC" id="fig|42256.3.peg.1350"/>